<reference evidence="2 3" key="1">
    <citation type="journal article" date="2016" name="Nat. Commun.">
        <title>Thousands of microbial genomes shed light on interconnected biogeochemical processes in an aquifer system.</title>
        <authorList>
            <person name="Anantharaman K."/>
            <person name="Brown C.T."/>
            <person name="Hug L.A."/>
            <person name="Sharon I."/>
            <person name="Castelle C.J."/>
            <person name="Probst A.J."/>
            <person name="Thomas B.C."/>
            <person name="Singh A."/>
            <person name="Wilkins M.J."/>
            <person name="Karaoz U."/>
            <person name="Brodie E.L."/>
            <person name="Williams K.H."/>
            <person name="Hubbard S.S."/>
            <person name="Banfield J.F."/>
        </authorList>
    </citation>
    <scope>NUCLEOTIDE SEQUENCE [LARGE SCALE GENOMIC DNA]</scope>
</reference>
<feature type="region of interest" description="Disordered" evidence="1">
    <location>
        <begin position="247"/>
        <end position="277"/>
    </location>
</feature>
<dbReference type="EMBL" id="MFJL01000032">
    <property type="protein sequence ID" value="OGG13979.1"/>
    <property type="molecule type" value="Genomic_DNA"/>
</dbReference>
<evidence type="ECO:0000313" key="3">
    <source>
        <dbReference type="Proteomes" id="UP000176923"/>
    </source>
</evidence>
<dbReference type="AlphaFoldDB" id="A0A1F5ZNB6"/>
<evidence type="ECO:0000256" key="1">
    <source>
        <dbReference type="SAM" id="MobiDB-lite"/>
    </source>
</evidence>
<proteinExistence type="predicted"/>
<evidence type="ECO:0000313" key="2">
    <source>
        <dbReference type="EMBL" id="OGG13979.1"/>
    </source>
</evidence>
<evidence type="ECO:0008006" key="4">
    <source>
        <dbReference type="Google" id="ProtNLM"/>
    </source>
</evidence>
<sequence length="315" mass="34824">MERIKTDSQAAVDFKAGNRDPLVEVKDIEAYISQFPREKIEVCNHEFGHALVGEKEHGVSITHISAKKDLTAHPPYLGITKFKGRATAAMIAAGAVAARTEKGTAGDKSHLNAITGGNGESAWVGGLVSARAKLDLSNGKLWDLASCFFLAAGGEGPPEKMHWAFDKAKEVLKLANIPTQIEEADNLLSSNVGDENLESPEKNQEIKDFETEIRDLTDGRVQVIEHNLVTGEVKVEIKFPCCGGKNEHDPDCKVGKKESESKGSNQNKTNKTIFDRNDPYHMRPIRVSKIRKDREKNDPFNIPFKSFDIYKRVLT</sequence>
<accession>A0A1F5ZNB6</accession>
<comment type="caution">
    <text evidence="2">The sequence shown here is derived from an EMBL/GenBank/DDBJ whole genome shotgun (WGS) entry which is preliminary data.</text>
</comment>
<protein>
    <recommendedName>
        <fullName evidence="4">Peptidase M41 domain-containing protein</fullName>
    </recommendedName>
</protein>
<dbReference type="STRING" id="1798382.A3D77_03255"/>
<organism evidence="2 3">
    <name type="scientific">Candidatus Gottesmanbacteria bacterium RIFCSPHIGHO2_02_FULL_39_11</name>
    <dbReference type="NCBI Taxonomy" id="1798382"/>
    <lineage>
        <taxon>Bacteria</taxon>
        <taxon>Candidatus Gottesmaniibacteriota</taxon>
    </lineage>
</organism>
<name>A0A1F5ZNB6_9BACT</name>
<gene>
    <name evidence="2" type="ORF">A3D77_03255</name>
</gene>
<dbReference type="Proteomes" id="UP000176923">
    <property type="component" value="Unassembled WGS sequence"/>
</dbReference>
<feature type="compositionally biased region" description="Basic and acidic residues" evidence="1">
    <location>
        <begin position="247"/>
        <end position="261"/>
    </location>
</feature>